<comment type="similarity">
    <text evidence="5">Belongs to the truncated hemoglobin family. Group II subfamily.</text>
</comment>
<gene>
    <name evidence="6" type="ORF">CJ671_09380</name>
</gene>
<evidence type="ECO:0000256" key="2">
    <source>
        <dbReference type="ARBA" id="ARBA00022617"/>
    </source>
</evidence>
<evidence type="ECO:0000256" key="4">
    <source>
        <dbReference type="ARBA" id="ARBA00023004"/>
    </source>
</evidence>
<dbReference type="GO" id="GO:0019825">
    <property type="term" value="F:oxygen binding"/>
    <property type="evidence" value="ECO:0007669"/>
    <property type="project" value="InterPro"/>
</dbReference>
<evidence type="ECO:0000313" key="7">
    <source>
        <dbReference type="Proteomes" id="UP000238649"/>
    </source>
</evidence>
<evidence type="ECO:0000313" key="6">
    <source>
        <dbReference type="EMBL" id="PRM88036.1"/>
    </source>
</evidence>
<evidence type="ECO:0000256" key="5">
    <source>
        <dbReference type="ARBA" id="ARBA00034496"/>
    </source>
</evidence>
<dbReference type="CDD" id="cd14774">
    <property type="entry name" value="TrHb2_HGbIV-like_O"/>
    <property type="match status" value="1"/>
</dbReference>
<dbReference type="PANTHER" id="PTHR47366:SF1">
    <property type="entry name" value="TWO-ON-TWO HEMOGLOBIN-3"/>
    <property type="match status" value="1"/>
</dbReference>
<dbReference type="AlphaFoldDB" id="A0A2S9SN79"/>
<dbReference type="GO" id="GO:0020037">
    <property type="term" value="F:heme binding"/>
    <property type="evidence" value="ECO:0007669"/>
    <property type="project" value="InterPro"/>
</dbReference>
<organism evidence="6 7">
    <name type="scientific">Aliarcobacter cryaerophilus</name>
    <dbReference type="NCBI Taxonomy" id="28198"/>
    <lineage>
        <taxon>Bacteria</taxon>
        <taxon>Pseudomonadati</taxon>
        <taxon>Campylobacterota</taxon>
        <taxon>Epsilonproteobacteria</taxon>
        <taxon>Campylobacterales</taxon>
        <taxon>Arcobacteraceae</taxon>
        <taxon>Aliarcobacter</taxon>
    </lineage>
</organism>
<accession>A0A2S9SN79</accession>
<keyword evidence="4" id="KW-0408">Iron</keyword>
<dbReference type="Gene3D" id="1.10.490.10">
    <property type="entry name" value="Globins"/>
    <property type="match status" value="1"/>
</dbReference>
<dbReference type="PANTHER" id="PTHR47366">
    <property type="entry name" value="TWO-ON-TWO HEMOGLOBIN-3"/>
    <property type="match status" value="1"/>
</dbReference>
<dbReference type="GO" id="GO:0046872">
    <property type="term" value="F:metal ion binding"/>
    <property type="evidence" value="ECO:0007669"/>
    <property type="project" value="UniProtKB-KW"/>
</dbReference>
<evidence type="ECO:0000256" key="3">
    <source>
        <dbReference type="ARBA" id="ARBA00022723"/>
    </source>
</evidence>
<proteinExistence type="inferred from homology"/>
<keyword evidence="1" id="KW-0813">Transport</keyword>
<reference evidence="6 7" key="1">
    <citation type="submission" date="2017-09" db="EMBL/GenBank/DDBJ databases">
        <title>Reassesment of A. cryaerophilus.</title>
        <authorList>
            <person name="Perez-Cataluna A."/>
            <person name="Collado L."/>
            <person name="Salgado O."/>
            <person name="Lefinanco V."/>
            <person name="Figueras M.J."/>
        </authorList>
    </citation>
    <scope>NUCLEOTIDE SEQUENCE [LARGE SCALE GENOMIC DNA]</scope>
    <source>
        <strain evidence="6 7">LMG 9871</strain>
    </source>
</reference>
<sequence length="144" mass="17048">MEFKISEAIFGIRPAVEKPSLKFLETIKEDGLRQIISKHYDLLKKSSIKDLFPQDDEEFEQAKINSADFFIQICGGPDYFNQHRGNPMMVKRHAPFKITPKARRVWLECYIEILKDLDIPEDLKQSFWNYLDIFSMWMINSPED</sequence>
<dbReference type="InterPro" id="IPR001486">
    <property type="entry name" value="Hemoglobin_trunc"/>
</dbReference>
<keyword evidence="3" id="KW-0479">Metal-binding</keyword>
<keyword evidence="2" id="KW-0349">Heme</keyword>
<dbReference type="InterPro" id="IPR012292">
    <property type="entry name" value="Globin/Proto"/>
</dbReference>
<protein>
    <submittedName>
        <fullName evidence="6">Globin</fullName>
    </submittedName>
</protein>
<comment type="caution">
    <text evidence="6">The sequence shown here is derived from an EMBL/GenBank/DDBJ whole genome shotgun (WGS) entry which is preliminary data.</text>
</comment>
<dbReference type="InterPro" id="IPR009050">
    <property type="entry name" value="Globin-like_sf"/>
</dbReference>
<dbReference type="Proteomes" id="UP000238649">
    <property type="component" value="Unassembled WGS sequence"/>
</dbReference>
<dbReference type="EMBL" id="NXGH01000033">
    <property type="protein sequence ID" value="PRM88036.1"/>
    <property type="molecule type" value="Genomic_DNA"/>
</dbReference>
<dbReference type="SUPFAM" id="SSF46458">
    <property type="entry name" value="Globin-like"/>
    <property type="match status" value="1"/>
</dbReference>
<name>A0A2S9SN79_9BACT</name>
<dbReference type="InterPro" id="IPR044203">
    <property type="entry name" value="GlbO/GLB3-like"/>
</dbReference>
<dbReference type="OrthoDB" id="9790913at2"/>
<dbReference type="Pfam" id="PF01152">
    <property type="entry name" value="Bac_globin"/>
    <property type="match status" value="1"/>
</dbReference>
<dbReference type="RefSeq" id="WP_105912457.1">
    <property type="nucleotide sequence ID" value="NZ_NXGH01000033.1"/>
</dbReference>
<evidence type="ECO:0000256" key="1">
    <source>
        <dbReference type="ARBA" id="ARBA00022448"/>
    </source>
</evidence>
<dbReference type="GO" id="GO:0005344">
    <property type="term" value="F:oxygen carrier activity"/>
    <property type="evidence" value="ECO:0007669"/>
    <property type="project" value="InterPro"/>
</dbReference>